<dbReference type="CDD" id="cd06442">
    <property type="entry name" value="DPM1_like"/>
    <property type="match status" value="1"/>
</dbReference>
<evidence type="ECO:0000256" key="8">
    <source>
        <dbReference type="SAM" id="Phobius"/>
    </source>
</evidence>
<keyword evidence="7 8" id="KW-0472">Membrane</keyword>
<dbReference type="GO" id="GO:0004582">
    <property type="term" value="F:dolichyl-phosphate beta-D-mannosyltransferase activity"/>
    <property type="evidence" value="ECO:0007669"/>
    <property type="project" value="InterPro"/>
</dbReference>
<comment type="subcellular location">
    <subcellularLocation>
        <location evidence="1">Membrane</location>
        <topology evidence="1">Multi-pass membrane protein</topology>
    </subcellularLocation>
</comment>
<name>A0AAU7J9T9_9HYPH</name>
<evidence type="ECO:0000256" key="2">
    <source>
        <dbReference type="ARBA" id="ARBA00006739"/>
    </source>
</evidence>
<evidence type="ECO:0000256" key="7">
    <source>
        <dbReference type="ARBA" id="ARBA00023136"/>
    </source>
</evidence>
<feature type="domain" description="Glycosyltransferase 2-like" evidence="9">
    <location>
        <begin position="33"/>
        <end position="199"/>
    </location>
</feature>
<dbReference type="RefSeq" id="WP_406853947.1">
    <property type="nucleotide sequence ID" value="NZ_CP157484.1"/>
</dbReference>
<organism evidence="11">
    <name type="scientific">Alsobacter sp. KACC 23698</name>
    <dbReference type="NCBI Taxonomy" id="3149229"/>
    <lineage>
        <taxon>Bacteria</taxon>
        <taxon>Pseudomonadati</taxon>
        <taxon>Pseudomonadota</taxon>
        <taxon>Alphaproteobacteria</taxon>
        <taxon>Hyphomicrobiales</taxon>
        <taxon>Alsobacteraceae</taxon>
        <taxon>Alsobacter</taxon>
    </lineage>
</organism>
<evidence type="ECO:0000256" key="6">
    <source>
        <dbReference type="ARBA" id="ARBA00022989"/>
    </source>
</evidence>
<protein>
    <submittedName>
        <fullName evidence="11">Glycosyltransferase family 2 protein</fullName>
    </submittedName>
</protein>
<feature type="transmembrane region" description="Helical" evidence="8">
    <location>
        <begin position="333"/>
        <end position="355"/>
    </location>
</feature>
<dbReference type="GO" id="GO:0016020">
    <property type="term" value="C:membrane"/>
    <property type="evidence" value="ECO:0007669"/>
    <property type="project" value="UniProtKB-SubCell"/>
</dbReference>
<proteinExistence type="inferred from homology"/>
<dbReference type="SUPFAM" id="SSF53448">
    <property type="entry name" value="Nucleotide-diphospho-sugar transferases"/>
    <property type="match status" value="1"/>
</dbReference>
<dbReference type="InterPro" id="IPR029044">
    <property type="entry name" value="Nucleotide-diphossugar_trans"/>
</dbReference>
<accession>A0AAU7J9T9</accession>
<dbReference type="AlphaFoldDB" id="A0AAU7J9T9"/>
<dbReference type="PANTHER" id="PTHR43398">
    <property type="entry name" value="DOLICHOL-PHOSPHATE MANNOSYLTRANSFERASE SUBUNIT 1"/>
    <property type="match status" value="1"/>
</dbReference>
<reference evidence="11" key="1">
    <citation type="submission" date="2024-05" db="EMBL/GenBank/DDBJ databases">
        <authorList>
            <person name="Kim S."/>
            <person name="Heo J."/>
            <person name="Choi H."/>
            <person name="Choi Y."/>
            <person name="Kwon S.-W."/>
            <person name="Kim Y."/>
        </authorList>
    </citation>
    <scope>NUCLEOTIDE SEQUENCE</scope>
    <source>
        <strain evidence="11">KACC 23698</strain>
    </source>
</reference>
<dbReference type="Gene3D" id="3.90.550.10">
    <property type="entry name" value="Spore Coat Polysaccharide Biosynthesis Protein SpsA, Chain A"/>
    <property type="match status" value="1"/>
</dbReference>
<feature type="transmembrane region" description="Helical" evidence="8">
    <location>
        <begin position="361"/>
        <end position="385"/>
    </location>
</feature>
<dbReference type="InterPro" id="IPR001173">
    <property type="entry name" value="Glyco_trans_2-like"/>
</dbReference>
<dbReference type="PANTHER" id="PTHR43398:SF1">
    <property type="entry name" value="DOLICHOL-PHOSPHATE MANNOSYLTRANSFERASE SUBUNIT 1"/>
    <property type="match status" value="1"/>
</dbReference>
<sequence>MTKDIAAAASMRLPNAVPAGASAPLRTLPPILTVVVPTYNERQNLRELVNRLHVALDGVNWEMVFVDDDSPDGTSALAKSLSRRDSRIRCLRRVGRRGLSGACIEGILSSAAPYVAVIDGDLQHDETLLPKMLTELREDRCEIVVGSRFVEGGAADAGFNATRQVISKLGRRFAQAVLRTAVKDTMSGFFMLRREVVEDAAPQLCPEGFKILADILASSPETTRVKELGYEFRQRHAGVSKFDAKVALDFLGLIVSKLTRGVVPVSFVSFLLVGGVGVVLHLAALKVALLAGLTFFAAQTLATLVAMACNFVVNNLTTYRNARLRGWAWLRGLAMFCGICSLSALANIGVATWLFEHDQTWWAAGLAGIVMGATWNYAVSARLVWRK</sequence>
<evidence type="ECO:0000256" key="3">
    <source>
        <dbReference type="ARBA" id="ARBA00022676"/>
    </source>
</evidence>
<feature type="transmembrane region" description="Helical" evidence="8">
    <location>
        <begin position="289"/>
        <end position="313"/>
    </location>
</feature>
<dbReference type="EMBL" id="CP157484">
    <property type="protein sequence ID" value="XBO37126.1"/>
    <property type="molecule type" value="Genomic_DNA"/>
</dbReference>
<evidence type="ECO:0000259" key="9">
    <source>
        <dbReference type="Pfam" id="PF00535"/>
    </source>
</evidence>
<feature type="domain" description="GtrA/DPMS transmembrane" evidence="10">
    <location>
        <begin position="270"/>
        <end position="385"/>
    </location>
</feature>
<comment type="similarity">
    <text evidence="2">Belongs to the glycosyltransferase 2 family.</text>
</comment>
<dbReference type="Pfam" id="PF00535">
    <property type="entry name" value="Glycos_transf_2"/>
    <property type="match status" value="1"/>
</dbReference>
<dbReference type="Pfam" id="PF04138">
    <property type="entry name" value="GtrA_DPMS_TM"/>
    <property type="match status" value="1"/>
</dbReference>
<feature type="transmembrane region" description="Helical" evidence="8">
    <location>
        <begin position="262"/>
        <end position="283"/>
    </location>
</feature>
<evidence type="ECO:0000259" key="10">
    <source>
        <dbReference type="Pfam" id="PF04138"/>
    </source>
</evidence>
<dbReference type="InterPro" id="IPR039528">
    <property type="entry name" value="DPM1-like"/>
</dbReference>
<keyword evidence="3" id="KW-0328">Glycosyltransferase</keyword>
<gene>
    <name evidence="11" type="ORF">ABEG18_15425</name>
</gene>
<keyword evidence="4" id="KW-0808">Transferase</keyword>
<evidence type="ECO:0000313" key="11">
    <source>
        <dbReference type="EMBL" id="XBO37126.1"/>
    </source>
</evidence>
<evidence type="ECO:0000256" key="5">
    <source>
        <dbReference type="ARBA" id="ARBA00022692"/>
    </source>
</evidence>
<evidence type="ECO:0000256" key="4">
    <source>
        <dbReference type="ARBA" id="ARBA00022679"/>
    </source>
</evidence>
<dbReference type="GO" id="GO:0000271">
    <property type="term" value="P:polysaccharide biosynthetic process"/>
    <property type="evidence" value="ECO:0007669"/>
    <property type="project" value="InterPro"/>
</dbReference>
<dbReference type="GO" id="GO:0009247">
    <property type="term" value="P:glycolipid biosynthetic process"/>
    <property type="evidence" value="ECO:0007669"/>
    <property type="project" value="TreeGrafter"/>
</dbReference>
<keyword evidence="5 8" id="KW-0812">Transmembrane</keyword>
<evidence type="ECO:0000256" key="1">
    <source>
        <dbReference type="ARBA" id="ARBA00004141"/>
    </source>
</evidence>
<keyword evidence="6 8" id="KW-1133">Transmembrane helix</keyword>
<dbReference type="InterPro" id="IPR007267">
    <property type="entry name" value="GtrA_DPMS_TM"/>
</dbReference>